<feature type="domain" description="Molybdopterin oxidoreductase" evidence="6">
    <location>
        <begin position="98"/>
        <end position="595"/>
    </location>
</feature>
<sequence>MKEGNTDAKAVVCAEQEITTLQSIACGGTGGELTAVDAKDGKIVRIRPYRIDSRYTPEELAGSLWELEADGKTFTPPMKSAPNYFALAYKNRVYSKNRVRYPLKRVDWEPGGDPAKINAANRGKSKFVRITWDEALDILEGELRRVIDTYGPMSVLCIGEDGHRESKDLHAGGGMHATLMSKLGGYTRETRTPDSVEGWYWGAKHVWGSGSNKGLGMIAPPQTGYNSWNIIKDITDYTDLVCFDAGDWELTQNYGSQFWSRLLKFWEEIGKEFVIVDPFCNYTAVCHETMKWIPILPNTDTAFDFGVMYVWITEGLYDKDYVDTHTIGFEKVRAYVLGEDEEGVPKTPAWASERCGVPEWTIKAFARNVAKKVTSHAHFSSGSVKTPYSHEPGRTGAYLLAMQGLGKPGVQQLHLNASSMAKENIARSTSAPFSSINQCRMFYPNAQSIPRTMIASALQTGKATWWGSPCIVYVDTAEQFQEFNYPAPAEQGGTKVHLLWSEKPCNMNCWDGGFNYQDAIRTNEVECFVTNHQWLENDSLFADLVLPVTTCLEDNDSMGSSMIVSMRHAGLTPPACERVGESKSDFEIACELGERFGVREQIDLGMTQDEWIKYGFDQSRLTEEITWEEYQEKGYYFPKLDPNWKQLPPGMRQFYEDPENFPLDTPSGKIEFWSQALADNFPDDKERQPMAKWITGGPAEEGWTHDESLWGERCKDYPLLITANPARFRVHVQGDDIKWFREIETCKVKGPDGYLYEPIWMAPADAAARGITDGDIVKLYNERGIVLTAARISERIMPGSVMVNKGSRVDPIAPHIDRGGAINLISPTNQVSKHCKGFAVTGYLVEAEKLSQDEYDGWKRDYPEAFARDYDPAIGINYNSWVVE</sequence>
<dbReference type="InterPro" id="IPR049032">
    <property type="entry name" value="AhtL-like_N"/>
</dbReference>
<dbReference type="Pfam" id="PF00384">
    <property type="entry name" value="Molybdopterin"/>
    <property type="match status" value="1"/>
</dbReference>
<keyword evidence="4" id="KW-0479">Metal-binding</keyword>
<dbReference type="SUPFAM" id="SSF50692">
    <property type="entry name" value="ADC-like"/>
    <property type="match status" value="1"/>
</dbReference>
<proteinExistence type="inferred from homology"/>
<evidence type="ECO:0000313" key="9">
    <source>
        <dbReference type="EMBL" id="MDJ1649489.1"/>
    </source>
</evidence>
<dbReference type="Gene3D" id="2.40.40.20">
    <property type="match status" value="1"/>
</dbReference>
<dbReference type="Gene3D" id="2.20.25.340">
    <property type="match status" value="1"/>
</dbReference>
<dbReference type="SUPFAM" id="SSF53706">
    <property type="entry name" value="Formate dehydrogenase/DMSO reductase, domains 1-3"/>
    <property type="match status" value="1"/>
</dbReference>
<evidence type="ECO:0000256" key="1">
    <source>
        <dbReference type="ARBA" id="ARBA00001942"/>
    </source>
</evidence>
<protein>
    <submittedName>
        <fullName evidence="9">Molybdopterin-dependent oxidoreductase</fullName>
    </submittedName>
</protein>
<dbReference type="InterPro" id="IPR006656">
    <property type="entry name" value="Mopterin_OxRdtase"/>
</dbReference>
<comment type="similarity">
    <text evidence="2">Belongs to the prokaryotic molybdopterin-containing oxidoreductase family.</text>
</comment>
<keyword evidence="10" id="KW-1185">Reference proteome</keyword>
<keyword evidence="3" id="KW-0500">Molybdenum</keyword>
<dbReference type="Gene3D" id="3.40.50.12440">
    <property type="match status" value="1"/>
</dbReference>
<keyword evidence="5" id="KW-0560">Oxidoreductase</keyword>
<evidence type="ECO:0000256" key="5">
    <source>
        <dbReference type="ARBA" id="ARBA00023002"/>
    </source>
</evidence>
<dbReference type="InterPro" id="IPR009010">
    <property type="entry name" value="Asp_de-COase-like_dom_sf"/>
</dbReference>
<comment type="caution">
    <text evidence="9">The sequence shown here is derived from an EMBL/GenBank/DDBJ whole genome shotgun (WGS) entry which is preliminary data.</text>
</comment>
<evidence type="ECO:0000259" key="8">
    <source>
        <dbReference type="Pfam" id="PF21423"/>
    </source>
</evidence>
<name>A0ABT7DIZ6_9ACTN</name>
<accession>A0ABT7DIZ6</accession>
<evidence type="ECO:0000259" key="6">
    <source>
        <dbReference type="Pfam" id="PF00384"/>
    </source>
</evidence>
<evidence type="ECO:0000256" key="3">
    <source>
        <dbReference type="ARBA" id="ARBA00022505"/>
    </source>
</evidence>
<feature type="domain" description="Molybdopterin dinucleotide-binding" evidence="7">
    <location>
        <begin position="757"/>
        <end position="837"/>
    </location>
</feature>
<dbReference type="Gene3D" id="3.40.50.740">
    <property type="match status" value="1"/>
</dbReference>
<dbReference type="Pfam" id="PF01568">
    <property type="entry name" value="Molydop_binding"/>
    <property type="match status" value="1"/>
</dbReference>
<gene>
    <name evidence="9" type="ORF">QNJ86_01605</name>
</gene>
<dbReference type="RefSeq" id="WP_283830821.1">
    <property type="nucleotide sequence ID" value="NZ_JASJEU010000003.1"/>
</dbReference>
<dbReference type="InterPro" id="IPR006655">
    <property type="entry name" value="Mopterin_OxRdtase_prok_CS"/>
</dbReference>
<dbReference type="Pfam" id="PF21423">
    <property type="entry name" value="AhtL-like_1st"/>
    <property type="match status" value="1"/>
</dbReference>
<dbReference type="PANTHER" id="PTHR43742:SF10">
    <property type="entry name" value="TRIMETHYLAMINE-N-OXIDE REDUCTASE 2"/>
    <property type="match status" value="1"/>
</dbReference>
<feature type="domain" description="Pyrogallol hydroxytransferase large subunit-like N-terminal" evidence="8">
    <location>
        <begin position="38"/>
        <end position="91"/>
    </location>
</feature>
<dbReference type="InterPro" id="IPR050612">
    <property type="entry name" value="Prok_Mopterin_Oxidored"/>
</dbReference>
<organism evidence="9 10">
    <name type="scientific">Gordonibacter faecis</name>
    <dbReference type="NCBI Taxonomy" id="3047475"/>
    <lineage>
        <taxon>Bacteria</taxon>
        <taxon>Bacillati</taxon>
        <taxon>Actinomycetota</taxon>
        <taxon>Coriobacteriia</taxon>
        <taxon>Eggerthellales</taxon>
        <taxon>Eggerthellaceae</taxon>
        <taxon>Gordonibacter</taxon>
    </lineage>
</organism>
<comment type="cofactor">
    <cofactor evidence="1">
        <name>Mo-bis(molybdopterin guanine dinucleotide)</name>
        <dbReference type="ChEBI" id="CHEBI:60539"/>
    </cofactor>
</comment>
<evidence type="ECO:0000256" key="2">
    <source>
        <dbReference type="ARBA" id="ARBA00010312"/>
    </source>
</evidence>
<dbReference type="PROSITE" id="PS00932">
    <property type="entry name" value="MOLYBDOPTERIN_PROK_3"/>
    <property type="match status" value="1"/>
</dbReference>
<reference evidence="9 10" key="1">
    <citation type="submission" date="2023-05" db="EMBL/GenBank/DDBJ databases">
        <title>Gordonibacter KGMB12511T sp. nov., isolated from faeces of healthy Korean.</title>
        <authorList>
            <person name="Kim H.S."/>
            <person name="Kim J.-S."/>
            <person name="Suh M.K."/>
            <person name="Eom M.K."/>
            <person name="Do H.E."/>
            <person name="Lee J.-S."/>
        </authorList>
    </citation>
    <scope>NUCLEOTIDE SEQUENCE [LARGE SCALE GENOMIC DNA]</scope>
    <source>
        <strain evidence="9 10">KGMB12511</strain>
    </source>
</reference>
<evidence type="ECO:0000256" key="4">
    <source>
        <dbReference type="ARBA" id="ARBA00022723"/>
    </source>
</evidence>
<dbReference type="InterPro" id="IPR006657">
    <property type="entry name" value="MoPterin_dinucl-bd_dom"/>
</dbReference>
<dbReference type="EMBL" id="JASJEU010000003">
    <property type="protein sequence ID" value="MDJ1649489.1"/>
    <property type="molecule type" value="Genomic_DNA"/>
</dbReference>
<dbReference type="Proteomes" id="UP001232750">
    <property type="component" value="Unassembled WGS sequence"/>
</dbReference>
<evidence type="ECO:0000313" key="10">
    <source>
        <dbReference type="Proteomes" id="UP001232750"/>
    </source>
</evidence>
<dbReference type="PANTHER" id="PTHR43742">
    <property type="entry name" value="TRIMETHYLAMINE-N-OXIDE REDUCTASE"/>
    <property type="match status" value="1"/>
</dbReference>
<evidence type="ECO:0000259" key="7">
    <source>
        <dbReference type="Pfam" id="PF01568"/>
    </source>
</evidence>